<keyword evidence="2" id="KW-1185">Reference proteome</keyword>
<dbReference type="GeneID" id="99096344"/>
<sequence length="104" mass="12454">MKKFTTKTINHLVPKNVQSTLFSLVEKREIEYSRLFNKKPDYLSVFSLKILPNEIKIIFTQEDPEFNQIMTIKNSEYFAIDKIYIFRDDKSDDSFLTMLTPEEY</sequence>
<name>A0A4V3B1W9_9STAP</name>
<dbReference type="Gene3D" id="3.10.450.150">
    <property type="entry name" value="enterococcus faecalis protein"/>
    <property type="match status" value="1"/>
</dbReference>
<protein>
    <submittedName>
        <fullName evidence="1">DUF960 domain-containing protein</fullName>
    </submittedName>
</protein>
<evidence type="ECO:0000313" key="2">
    <source>
        <dbReference type="Proteomes" id="UP000826802"/>
    </source>
</evidence>
<proteinExistence type="predicted"/>
<evidence type="ECO:0000313" key="1">
    <source>
        <dbReference type="EMBL" id="QYA42412.1"/>
    </source>
</evidence>
<dbReference type="Proteomes" id="UP000826802">
    <property type="component" value="Chromosome"/>
</dbReference>
<reference evidence="1 2" key="1">
    <citation type="submission" date="2021-07" db="EMBL/GenBank/DDBJ databases">
        <title>Prevalence and characterization of methicillin-resistant Macrococcus spp. in food producing animals and meat in Switzerland in 2019.</title>
        <authorList>
            <person name="Keller J.E."/>
            <person name="Schwendener S."/>
            <person name="Neuenschwander J."/>
            <person name="Overesch G."/>
            <person name="Perreten V."/>
        </authorList>
    </citation>
    <scope>NUCLEOTIDE SEQUENCE [LARGE SCALE GENOMIC DNA]</scope>
    <source>
        <strain evidence="1 2">19Msa0936</strain>
    </source>
</reference>
<accession>A0A4V3B1W9</accession>
<dbReference type="AlphaFoldDB" id="A0A4V3B1W9"/>
<organism evidence="1 2">
    <name type="scientific">Macrococcoides bohemicum</name>
    <dbReference type="NCBI Taxonomy" id="1903056"/>
    <lineage>
        <taxon>Bacteria</taxon>
        <taxon>Bacillati</taxon>
        <taxon>Bacillota</taxon>
        <taxon>Bacilli</taxon>
        <taxon>Bacillales</taxon>
        <taxon>Staphylococcaceae</taxon>
        <taxon>Macrococcoides</taxon>
    </lineage>
</organism>
<dbReference type="EMBL" id="CP079981">
    <property type="protein sequence ID" value="QYA42412.1"/>
    <property type="molecule type" value="Genomic_DNA"/>
</dbReference>
<gene>
    <name evidence="1" type="ORF">KYI11_00185</name>
</gene>
<dbReference type="RefSeq" id="WP_133353677.1">
    <property type="nucleotide sequence ID" value="NZ_CP054482.1"/>
</dbReference>